<comment type="subcellular location">
    <subcellularLocation>
        <location evidence="1">Membrane</location>
        <topology evidence="1">Single-pass membrane protein</topology>
    </subcellularLocation>
</comment>
<evidence type="ECO:0000313" key="11">
    <source>
        <dbReference type="Proteomes" id="UP000824469"/>
    </source>
</evidence>
<keyword evidence="5 7" id="KW-0472">Membrane</keyword>
<dbReference type="GO" id="GO:0016020">
    <property type="term" value="C:membrane"/>
    <property type="evidence" value="ECO:0007669"/>
    <property type="project" value="UniProtKB-SubCell"/>
</dbReference>
<feature type="transmembrane region" description="Helical" evidence="7">
    <location>
        <begin position="416"/>
        <end position="442"/>
    </location>
</feature>
<proteinExistence type="predicted"/>
<evidence type="ECO:0000259" key="8">
    <source>
        <dbReference type="PROSITE" id="PS50927"/>
    </source>
</evidence>
<feature type="domain" description="Apple" evidence="9">
    <location>
        <begin position="317"/>
        <end position="404"/>
    </location>
</feature>
<dbReference type="Pfam" id="PF00954">
    <property type="entry name" value="S_locus_glycop"/>
    <property type="match status" value="1"/>
</dbReference>
<evidence type="ECO:0000256" key="5">
    <source>
        <dbReference type="ARBA" id="ARBA00023136"/>
    </source>
</evidence>
<dbReference type="Proteomes" id="UP000824469">
    <property type="component" value="Unassembled WGS sequence"/>
</dbReference>
<feature type="non-terminal residue" evidence="10">
    <location>
        <position position="512"/>
    </location>
</feature>
<dbReference type="Pfam" id="PF08276">
    <property type="entry name" value="PAN_2"/>
    <property type="match status" value="1"/>
</dbReference>
<evidence type="ECO:0000256" key="7">
    <source>
        <dbReference type="SAM" id="Phobius"/>
    </source>
</evidence>
<accession>A0AA38GGQ5</accession>
<dbReference type="GO" id="GO:0048544">
    <property type="term" value="P:recognition of pollen"/>
    <property type="evidence" value="ECO:0007669"/>
    <property type="project" value="InterPro"/>
</dbReference>
<dbReference type="SUPFAM" id="SSF56112">
    <property type="entry name" value="Protein kinase-like (PK-like)"/>
    <property type="match status" value="1"/>
</dbReference>
<dbReference type="InterPro" id="IPR036426">
    <property type="entry name" value="Bulb-type_lectin_dom_sf"/>
</dbReference>
<dbReference type="PROSITE" id="PS50948">
    <property type="entry name" value="PAN"/>
    <property type="match status" value="1"/>
</dbReference>
<evidence type="ECO:0000256" key="2">
    <source>
        <dbReference type="ARBA" id="ARBA00022692"/>
    </source>
</evidence>
<evidence type="ECO:0000259" key="9">
    <source>
        <dbReference type="PROSITE" id="PS50948"/>
    </source>
</evidence>
<dbReference type="AlphaFoldDB" id="A0AA38GGQ5"/>
<protein>
    <submittedName>
        <fullName evidence="10">Uncharacterized protein</fullName>
    </submittedName>
</protein>
<dbReference type="SUPFAM" id="SSF57414">
    <property type="entry name" value="Hairpin loop containing domain-like"/>
    <property type="match status" value="1"/>
</dbReference>
<dbReference type="PROSITE" id="PS50927">
    <property type="entry name" value="BULB_LECTIN"/>
    <property type="match status" value="1"/>
</dbReference>
<evidence type="ECO:0000313" key="10">
    <source>
        <dbReference type="EMBL" id="KAH9321338.1"/>
    </source>
</evidence>
<evidence type="ECO:0000256" key="3">
    <source>
        <dbReference type="ARBA" id="ARBA00022729"/>
    </source>
</evidence>
<dbReference type="CDD" id="cd01098">
    <property type="entry name" value="PAN_AP_plant"/>
    <property type="match status" value="1"/>
</dbReference>
<dbReference type="PANTHER" id="PTHR47974">
    <property type="entry name" value="OS07G0415500 PROTEIN"/>
    <property type="match status" value="1"/>
</dbReference>
<dbReference type="InterPro" id="IPR011009">
    <property type="entry name" value="Kinase-like_dom_sf"/>
</dbReference>
<dbReference type="Pfam" id="PF01453">
    <property type="entry name" value="B_lectin"/>
    <property type="match status" value="1"/>
</dbReference>
<keyword evidence="3" id="KW-0732">Signal</keyword>
<dbReference type="Gene3D" id="2.90.10.30">
    <property type="match status" value="1"/>
</dbReference>
<dbReference type="InterPro" id="IPR000858">
    <property type="entry name" value="S_locus_glycoprot_dom"/>
</dbReference>
<evidence type="ECO:0000256" key="4">
    <source>
        <dbReference type="ARBA" id="ARBA00022989"/>
    </source>
</evidence>
<feature type="non-terminal residue" evidence="10">
    <location>
        <position position="1"/>
    </location>
</feature>
<dbReference type="EMBL" id="JAHRHJ020000003">
    <property type="protein sequence ID" value="KAH9321338.1"/>
    <property type="molecule type" value="Genomic_DNA"/>
</dbReference>
<keyword evidence="4 7" id="KW-1133">Transmembrane helix</keyword>
<comment type="caution">
    <text evidence="10">The sequence shown here is derived from an EMBL/GenBank/DDBJ whole genome shotgun (WGS) entry which is preliminary data.</text>
</comment>
<sequence length="512" mass="55229">VFMNSITTDFTASPMQFVDSRGVFLASRNGTFNLMFQNPSEEPIFYLCVVHAQSSAVVWSANRVYAMSESDEFLLNRTGSVIQTSAGRILWSAKGTDVGSLEMRDDGNLVMSDLSQVPVWQSFDYPSDTLLLGQPLVPGVRLVSNAADDNYSLGEYEVSLTPTDLALRWGVPRLELQTYWTMSTDSMAINFQSTGALSIAYAALDQSGLNLYSSASSSSLVLQIPVTVAVGDKTVLRRAVIEPSGQFQVLSFASGRWLPDFDAVENECLLPAACGRLGVCGGLSNSPGIQCSCPGGFQIVNHSDSSQGCKAPNAPTCNSNYKDLLLQNYIGFVRMGDGLDYFAHAFQSPIKTSAMEDCEQMCLKNCSCAAFFYVNASASCFQHGFVGTMTRSSTGADQAYLKVFLSAAQKDSASRLFPIVFGLTGAVVFIVVAGLGLILYWYRKKITRPSSKTASLNPNEEDDEGLLSIPGLPTRYSYADLRTATGNFSQKIGSGGFGVVYEGTLPDQTKVA</sequence>
<name>A0AA38GGQ5_TAXCH</name>
<evidence type="ECO:0000256" key="6">
    <source>
        <dbReference type="ARBA" id="ARBA00023157"/>
    </source>
</evidence>
<keyword evidence="2 7" id="KW-0812">Transmembrane</keyword>
<dbReference type="SUPFAM" id="SSF51110">
    <property type="entry name" value="alpha-D-mannose-specific plant lectins"/>
    <property type="match status" value="1"/>
</dbReference>
<dbReference type="InterPro" id="IPR003609">
    <property type="entry name" value="Pan_app"/>
</dbReference>
<feature type="domain" description="Bulb-type lectin" evidence="8">
    <location>
        <begin position="9"/>
        <end position="124"/>
    </location>
</feature>
<reference evidence="10 11" key="1">
    <citation type="journal article" date="2021" name="Nat. Plants">
        <title>The Taxus genome provides insights into paclitaxel biosynthesis.</title>
        <authorList>
            <person name="Xiong X."/>
            <person name="Gou J."/>
            <person name="Liao Q."/>
            <person name="Li Y."/>
            <person name="Zhou Q."/>
            <person name="Bi G."/>
            <person name="Li C."/>
            <person name="Du R."/>
            <person name="Wang X."/>
            <person name="Sun T."/>
            <person name="Guo L."/>
            <person name="Liang H."/>
            <person name="Lu P."/>
            <person name="Wu Y."/>
            <person name="Zhang Z."/>
            <person name="Ro D.K."/>
            <person name="Shang Y."/>
            <person name="Huang S."/>
            <person name="Yan J."/>
        </authorList>
    </citation>
    <scope>NUCLEOTIDE SEQUENCE [LARGE SCALE GENOMIC DNA]</scope>
    <source>
        <strain evidence="10">Ta-2019</strain>
    </source>
</reference>
<dbReference type="Gene3D" id="3.30.200.20">
    <property type="entry name" value="Phosphorylase Kinase, domain 1"/>
    <property type="match status" value="1"/>
</dbReference>
<dbReference type="PANTHER" id="PTHR47974:SF27">
    <property type="entry name" value="RECEPTOR-LIKE SERINE_THREONINE-PROTEIN KINASE"/>
    <property type="match status" value="1"/>
</dbReference>
<dbReference type="CDD" id="cd00028">
    <property type="entry name" value="B_lectin"/>
    <property type="match status" value="1"/>
</dbReference>
<gene>
    <name evidence="10" type="ORF">KI387_015977</name>
</gene>
<dbReference type="SMART" id="SM00108">
    <property type="entry name" value="B_lectin"/>
    <property type="match status" value="1"/>
</dbReference>
<organism evidence="10 11">
    <name type="scientific">Taxus chinensis</name>
    <name type="common">Chinese yew</name>
    <name type="synonym">Taxus wallichiana var. chinensis</name>
    <dbReference type="NCBI Taxonomy" id="29808"/>
    <lineage>
        <taxon>Eukaryota</taxon>
        <taxon>Viridiplantae</taxon>
        <taxon>Streptophyta</taxon>
        <taxon>Embryophyta</taxon>
        <taxon>Tracheophyta</taxon>
        <taxon>Spermatophyta</taxon>
        <taxon>Pinopsida</taxon>
        <taxon>Pinidae</taxon>
        <taxon>Conifers II</taxon>
        <taxon>Cupressales</taxon>
        <taxon>Taxaceae</taxon>
        <taxon>Taxus</taxon>
    </lineage>
</organism>
<dbReference type="InterPro" id="IPR001480">
    <property type="entry name" value="Bulb-type_lectin_dom"/>
</dbReference>
<keyword evidence="11" id="KW-1185">Reference proteome</keyword>
<dbReference type="OMA" id="PYKDLGS"/>
<evidence type="ECO:0000256" key="1">
    <source>
        <dbReference type="ARBA" id="ARBA00004167"/>
    </source>
</evidence>
<keyword evidence="6" id="KW-1015">Disulfide bond</keyword>